<dbReference type="InterPro" id="IPR026444">
    <property type="entry name" value="Secre_tail"/>
</dbReference>
<protein>
    <submittedName>
        <fullName evidence="3">T9SS type A sorting domain-containing protein</fullName>
    </submittedName>
</protein>
<feature type="domain" description="Secretion system C-terminal sorting" evidence="2">
    <location>
        <begin position="84"/>
        <end position="145"/>
    </location>
</feature>
<dbReference type="AlphaFoldDB" id="A0A9X1I055"/>
<evidence type="ECO:0000313" key="3">
    <source>
        <dbReference type="EMBL" id="MCB4799015.1"/>
    </source>
</evidence>
<comment type="caution">
    <text evidence="3">The sequence shown here is derived from an EMBL/GenBank/DDBJ whole genome shotgun (WGS) entry which is preliminary data.</text>
</comment>
<evidence type="ECO:0000313" key="4">
    <source>
        <dbReference type="Proteomes" id="UP001139199"/>
    </source>
</evidence>
<name>A0A9X1I055_9FLAO</name>
<keyword evidence="4" id="KW-1185">Reference proteome</keyword>
<gene>
    <name evidence="3" type="ORF">LG649_09160</name>
</gene>
<dbReference type="NCBIfam" id="TIGR04183">
    <property type="entry name" value="Por_Secre_tail"/>
    <property type="match status" value="1"/>
</dbReference>
<dbReference type="Proteomes" id="UP001139199">
    <property type="component" value="Unassembled WGS sequence"/>
</dbReference>
<proteinExistence type="predicted"/>
<accession>A0A9X1I055</accession>
<organism evidence="3 4">
    <name type="scientific">Neotamlana laminarinivorans</name>
    <dbReference type="NCBI Taxonomy" id="2883124"/>
    <lineage>
        <taxon>Bacteria</taxon>
        <taxon>Pseudomonadati</taxon>
        <taxon>Bacteroidota</taxon>
        <taxon>Flavobacteriia</taxon>
        <taxon>Flavobacteriales</taxon>
        <taxon>Flavobacteriaceae</taxon>
        <taxon>Neotamlana</taxon>
    </lineage>
</organism>
<evidence type="ECO:0000259" key="2">
    <source>
        <dbReference type="Pfam" id="PF18962"/>
    </source>
</evidence>
<dbReference type="EMBL" id="JAJAPW010000003">
    <property type="protein sequence ID" value="MCB4799015.1"/>
    <property type="molecule type" value="Genomic_DNA"/>
</dbReference>
<keyword evidence="1" id="KW-0732">Signal</keyword>
<dbReference type="RefSeq" id="WP_226543527.1">
    <property type="nucleotide sequence ID" value="NZ_JAJAPW010000003.1"/>
</dbReference>
<sequence>MVISLSLLSIQGHAQAYAHSINASGQSTRMASGSISYSIGQVFYTLSSDTDHHINAGIQDPSISLSSSNQDLDVDVATEVAMRIYPNPTPGAATLSSEGLDFTKLNSFRIFNYQGQLIHSEVISQQRTPIELSYLASGLYLIQIFVDEKLWNTIKLLKQ</sequence>
<evidence type="ECO:0000256" key="1">
    <source>
        <dbReference type="ARBA" id="ARBA00022729"/>
    </source>
</evidence>
<dbReference type="Pfam" id="PF18962">
    <property type="entry name" value="Por_Secre_tail"/>
    <property type="match status" value="1"/>
</dbReference>
<reference evidence="3" key="1">
    <citation type="submission" date="2021-10" db="EMBL/GenBank/DDBJ databases">
        <title>Tamlana sargassums sp. nov., and Tamlana laminarinivorans sp. nov., two new bacteria isolated from the brown alga.</title>
        <authorList>
            <person name="Li J."/>
        </authorList>
    </citation>
    <scope>NUCLEOTIDE SEQUENCE</scope>
    <source>
        <strain evidence="3">PT2-4</strain>
    </source>
</reference>